<dbReference type="RefSeq" id="XP_058311161.1">
    <property type="nucleotide sequence ID" value="XM_058448817.1"/>
</dbReference>
<sequence length="82" mass="8869">MQLRALVFGLAMTASALPLGPIDSKVLDIAKRIGETTTLSSIFKRISSIEPSIDTAKRNNEVEDSLDIAKRASQAKPFVDIP</sequence>
<gene>
    <name evidence="2" type="ORF">N7498_001755</name>
</gene>
<proteinExistence type="predicted"/>
<accession>A0A9W9NA97</accession>
<dbReference type="AlphaFoldDB" id="A0A9W9NA97"/>
<reference evidence="2" key="1">
    <citation type="submission" date="2022-12" db="EMBL/GenBank/DDBJ databases">
        <authorList>
            <person name="Petersen C."/>
        </authorList>
    </citation>
    <scope>NUCLEOTIDE SEQUENCE</scope>
    <source>
        <strain evidence="2">IBT 15544</strain>
    </source>
</reference>
<name>A0A9W9NA97_9EURO</name>
<dbReference type="GeneID" id="83176118"/>
<dbReference type="EMBL" id="JAPQKR010000005">
    <property type="protein sequence ID" value="KAJ5215348.1"/>
    <property type="molecule type" value="Genomic_DNA"/>
</dbReference>
<keyword evidence="1" id="KW-0732">Signal</keyword>
<evidence type="ECO:0000313" key="2">
    <source>
        <dbReference type="EMBL" id="KAJ5215348.1"/>
    </source>
</evidence>
<comment type="caution">
    <text evidence="2">The sequence shown here is derived from an EMBL/GenBank/DDBJ whole genome shotgun (WGS) entry which is preliminary data.</text>
</comment>
<keyword evidence="3" id="KW-1185">Reference proteome</keyword>
<feature type="chain" id="PRO_5040966806" evidence="1">
    <location>
        <begin position="17"/>
        <end position="82"/>
    </location>
</feature>
<protein>
    <submittedName>
        <fullName evidence="2">Uncharacterized protein</fullName>
    </submittedName>
</protein>
<evidence type="ECO:0000313" key="3">
    <source>
        <dbReference type="Proteomes" id="UP001150904"/>
    </source>
</evidence>
<reference evidence="2" key="2">
    <citation type="journal article" date="2023" name="IMA Fungus">
        <title>Comparative genomic study of the Penicillium genus elucidates a diverse pangenome and 15 lateral gene transfer events.</title>
        <authorList>
            <person name="Petersen C."/>
            <person name="Sorensen T."/>
            <person name="Nielsen M.R."/>
            <person name="Sondergaard T.E."/>
            <person name="Sorensen J.L."/>
            <person name="Fitzpatrick D.A."/>
            <person name="Frisvad J.C."/>
            <person name="Nielsen K.L."/>
        </authorList>
    </citation>
    <scope>NUCLEOTIDE SEQUENCE</scope>
    <source>
        <strain evidence="2">IBT 15544</strain>
    </source>
</reference>
<dbReference type="OrthoDB" id="4351280at2759"/>
<evidence type="ECO:0000256" key="1">
    <source>
        <dbReference type="SAM" id="SignalP"/>
    </source>
</evidence>
<feature type="signal peptide" evidence="1">
    <location>
        <begin position="1"/>
        <end position="16"/>
    </location>
</feature>
<organism evidence="2 3">
    <name type="scientific">Penicillium cinerascens</name>
    <dbReference type="NCBI Taxonomy" id="70096"/>
    <lineage>
        <taxon>Eukaryota</taxon>
        <taxon>Fungi</taxon>
        <taxon>Dikarya</taxon>
        <taxon>Ascomycota</taxon>
        <taxon>Pezizomycotina</taxon>
        <taxon>Eurotiomycetes</taxon>
        <taxon>Eurotiomycetidae</taxon>
        <taxon>Eurotiales</taxon>
        <taxon>Aspergillaceae</taxon>
        <taxon>Penicillium</taxon>
    </lineage>
</organism>
<dbReference type="Proteomes" id="UP001150904">
    <property type="component" value="Unassembled WGS sequence"/>
</dbReference>